<proteinExistence type="inferred from homology"/>
<evidence type="ECO:0000313" key="11">
    <source>
        <dbReference type="Proteomes" id="UP000177579"/>
    </source>
</evidence>
<feature type="short sequence motif" description="'KMSKS' region" evidence="7">
    <location>
        <begin position="252"/>
        <end position="256"/>
    </location>
</feature>
<evidence type="ECO:0000256" key="4">
    <source>
        <dbReference type="ARBA" id="ARBA00022840"/>
    </source>
</evidence>
<keyword evidence="5 7" id="KW-0648">Protein biosynthesis</keyword>
<dbReference type="SUPFAM" id="SSF52374">
    <property type="entry name" value="Nucleotidylyl transferase"/>
    <property type="match status" value="1"/>
</dbReference>
<organism evidence="10 11">
    <name type="scientific">Candidatus Falkowbacteria bacterium RIFOXYD2_FULL_34_120</name>
    <dbReference type="NCBI Taxonomy" id="1798007"/>
    <lineage>
        <taxon>Bacteria</taxon>
        <taxon>Candidatus Falkowiibacteriota</taxon>
    </lineage>
</organism>
<dbReference type="InterPro" id="IPR033910">
    <property type="entry name" value="GluRS_core"/>
</dbReference>
<dbReference type="GO" id="GO:0005737">
    <property type="term" value="C:cytoplasm"/>
    <property type="evidence" value="ECO:0007669"/>
    <property type="project" value="UniProtKB-SubCell"/>
</dbReference>
<comment type="similarity">
    <text evidence="1 7">Belongs to the class-I aminoacyl-tRNA synthetase family. Glutamate--tRNA ligase type 1 subfamily.</text>
</comment>
<dbReference type="InterPro" id="IPR014729">
    <property type="entry name" value="Rossmann-like_a/b/a_fold"/>
</dbReference>
<dbReference type="PRINTS" id="PR00987">
    <property type="entry name" value="TRNASYNTHGLU"/>
</dbReference>
<feature type="domain" description="Glutamyl/glutaminyl-tRNA synthetase class Ib catalytic" evidence="8">
    <location>
        <begin position="4"/>
        <end position="319"/>
    </location>
</feature>
<dbReference type="EMBL" id="MFGO01000014">
    <property type="protein sequence ID" value="OGF41076.1"/>
    <property type="molecule type" value="Genomic_DNA"/>
</dbReference>
<dbReference type="Proteomes" id="UP000177579">
    <property type="component" value="Unassembled WGS sequence"/>
</dbReference>
<dbReference type="InterPro" id="IPR045462">
    <property type="entry name" value="aa-tRNA-synth_I_cd-bd"/>
</dbReference>
<dbReference type="GO" id="GO:0000049">
    <property type="term" value="F:tRNA binding"/>
    <property type="evidence" value="ECO:0007669"/>
    <property type="project" value="InterPro"/>
</dbReference>
<feature type="binding site" evidence="7">
    <location>
        <position position="110"/>
    </location>
    <ligand>
        <name>Zn(2+)</name>
        <dbReference type="ChEBI" id="CHEBI:29105"/>
    </ligand>
</feature>
<evidence type="ECO:0000259" key="9">
    <source>
        <dbReference type="Pfam" id="PF19269"/>
    </source>
</evidence>
<comment type="catalytic activity">
    <reaction evidence="7">
        <text>tRNA(Glu) + L-glutamate + ATP = L-glutamyl-tRNA(Glu) + AMP + diphosphate</text>
        <dbReference type="Rhea" id="RHEA:23540"/>
        <dbReference type="Rhea" id="RHEA-COMP:9663"/>
        <dbReference type="Rhea" id="RHEA-COMP:9680"/>
        <dbReference type="ChEBI" id="CHEBI:29985"/>
        <dbReference type="ChEBI" id="CHEBI:30616"/>
        <dbReference type="ChEBI" id="CHEBI:33019"/>
        <dbReference type="ChEBI" id="CHEBI:78442"/>
        <dbReference type="ChEBI" id="CHEBI:78520"/>
        <dbReference type="ChEBI" id="CHEBI:456215"/>
        <dbReference type="EC" id="6.1.1.17"/>
    </reaction>
</comment>
<sequence length="489" mass="56784">MENKIRLRFAPSPTGFLHIGSLRTVLFSYIIAKKLKGKLILRIEDTDQKREVRGATESLVKILDWVGLEFDEGPHIGGNFGPYIQTERLDIYNKNIEKLLKEKRVYRCFCSFERLQDMREKQQAEKLPPRYDRTCRDLSDEEINKKIKNDEKFVIRQAMPLSGETVALDEIRGKIKFKNAELDDHVLIKSNGIPTYQFASVVDDHIMEISHVTRAEEWIPSFPKNILLYQAFGWKAPKFIHYPFIANKEGGKLSKRQGDVAVEDFRDKGYLPEALINFCGLLGWHPKDDNEILSLDEIIAKFELGDMGAKPAIFDIEKLGYFNGYYIRHKPIDDLVKLCRPYLEENIELTKNQKKKEDEFIKKVVAIEQERLKKISDITEATKFFFVDDLNYEKDILAWRKMSAKEAQVNLSIVYKLLEKIPEENWTNDSIEDGLMTYLQAKELRVGEYLWPMRVALCGQKASPGPFDIAEILGKSETMKRIEKSINLN</sequence>
<dbReference type="GO" id="GO:0008270">
    <property type="term" value="F:zinc ion binding"/>
    <property type="evidence" value="ECO:0007669"/>
    <property type="project" value="UniProtKB-UniRule"/>
</dbReference>
<evidence type="ECO:0000313" key="10">
    <source>
        <dbReference type="EMBL" id="OGF41076.1"/>
    </source>
</evidence>
<comment type="subunit">
    <text evidence="7">Monomer.</text>
</comment>
<feature type="binding site" evidence="7">
    <location>
        <position position="137"/>
    </location>
    <ligand>
        <name>Zn(2+)</name>
        <dbReference type="ChEBI" id="CHEBI:29105"/>
    </ligand>
</feature>
<dbReference type="Pfam" id="PF00749">
    <property type="entry name" value="tRNA-synt_1c"/>
    <property type="match status" value="1"/>
</dbReference>
<keyword evidence="4 7" id="KW-0067">ATP-binding</keyword>
<evidence type="ECO:0000256" key="1">
    <source>
        <dbReference type="ARBA" id="ARBA00007894"/>
    </source>
</evidence>
<dbReference type="InterPro" id="IPR004527">
    <property type="entry name" value="Glu-tRNA-ligase_bac/mito"/>
</dbReference>
<keyword evidence="2 7" id="KW-0436">Ligase</keyword>
<dbReference type="SUPFAM" id="SSF48163">
    <property type="entry name" value="An anticodon-binding domain of class I aminoacyl-tRNA synthetases"/>
    <property type="match status" value="1"/>
</dbReference>
<evidence type="ECO:0000256" key="6">
    <source>
        <dbReference type="ARBA" id="ARBA00023146"/>
    </source>
</evidence>
<dbReference type="HAMAP" id="MF_00022">
    <property type="entry name" value="Glu_tRNA_synth_type1"/>
    <property type="match status" value="1"/>
</dbReference>
<dbReference type="CDD" id="cd00808">
    <property type="entry name" value="GluRS_core"/>
    <property type="match status" value="1"/>
</dbReference>
<gene>
    <name evidence="7" type="primary">gltX</name>
    <name evidence="10" type="ORF">A2531_03265</name>
</gene>
<name>A0A1F5TQA0_9BACT</name>
<reference evidence="10 11" key="1">
    <citation type="journal article" date="2016" name="Nat. Commun.">
        <title>Thousands of microbial genomes shed light on interconnected biogeochemical processes in an aquifer system.</title>
        <authorList>
            <person name="Anantharaman K."/>
            <person name="Brown C.T."/>
            <person name="Hug L.A."/>
            <person name="Sharon I."/>
            <person name="Castelle C.J."/>
            <person name="Probst A.J."/>
            <person name="Thomas B.C."/>
            <person name="Singh A."/>
            <person name="Wilkins M.J."/>
            <person name="Karaoz U."/>
            <person name="Brodie E.L."/>
            <person name="Williams K.H."/>
            <person name="Hubbard S.S."/>
            <person name="Banfield J.F."/>
        </authorList>
    </citation>
    <scope>NUCLEOTIDE SEQUENCE [LARGE SCALE GENOMIC DNA]</scope>
</reference>
<keyword evidence="3 7" id="KW-0547">Nucleotide-binding</keyword>
<dbReference type="FunFam" id="3.40.50.620:FF:000045">
    <property type="entry name" value="Glutamate--tRNA ligase, mitochondrial"/>
    <property type="match status" value="1"/>
</dbReference>
<dbReference type="InterPro" id="IPR049940">
    <property type="entry name" value="GluQ/Sye"/>
</dbReference>
<feature type="binding site" evidence="7">
    <location>
        <position position="255"/>
    </location>
    <ligand>
        <name>ATP</name>
        <dbReference type="ChEBI" id="CHEBI:30616"/>
    </ligand>
</feature>
<keyword evidence="6 7" id="KW-0030">Aminoacyl-tRNA synthetase</keyword>
<dbReference type="GO" id="GO:0005524">
    <property type="term" value="F:ATP binding"/>
    <property type="evidence" value="ECO:0007669"/>
    <property type="project" value="UniProtKB-UniRule"/>
</dbReference>
<feature type="short sequence motif" description="'HIGH' region" evidence="7">
    <location>
        <begin position="11"/>
        <end position="21"/>
    </location>
</feature>
<comment type="caution">
    <text evidence="10">The sequence shown here is derived from an EMBL/GenBank/DDBJ whole genome shotgun (WGS) entry which is preliminary data.</text>
</comment>
<dbReference type="PANTHER" id="PTHR43311:SF2">
    <property type="entry name" value="GLUTAMATE--TRNA LIGASE, MITOCHONDRIAL-RELATED"/>
    <property type="match status" value="1"/>
</dbReference>
<evidence type="ECO:0000259" key="8">
    <source>
        <dbReference type="Pfam" id="PF00749"/>
    </source>
</evidence>
<dbReference type="InterPro" id="IPR008925">
    <property type="entry name" value="aa_tRNA-synth_I_cd-bd_sf"/>
</dbReference>
<dbReference type="PANTHER" id="PTHR43311">
    <property type="entry name" value="GLUTAMATE--TRNA LIGASE"/>
    <property type="match status" value="1"/>
</dbReference>
<feature type="binding site" evidence="7">
    <location>
        <position position="135"/>
    </location>
    <ligand>
        <name>Zn(2+)</name>
        <dbReference type="ChEBI" id="CHEBI:29105"/>
    </ligand>
</feature>
<dbReference type="InterPro" id="IPR000924">
    <property type="entry name" value="Glu/Gln-tRNA-synth"/>
</dbReference>
<evidence type="ECO:0000256" key="3">
    <source>
        <dbReference type="ARBA" id="ARBA00022741"/>
    </source>
</evidence>
<dbReference type="GO" id="GO:0006424">
    <property type="term" value="P:glutamyl-tRNA aminoacylation"/>
    <property type="evidence" value="ECO:0007669"/>
    <property type="project" value="UniProtKB-UniRule"/>
</dbReference>
<evidence type="ECO:0000256" key="7">
    <source>
        <dbReference type="HAMAP-Rule" id="MF_00022"/>
    </source>
</evidence>
<dbReference type="Gene3D" id="1.10.10.350">
    <property type="match status" value="1"/>
</dbReference>
<dbReference type="AlphaFoldDB" id="A0A1F5TQA0"/>
<keyword evidence="7" id="KW-0963">Cytoplasm</keyword>
<dbReference type="NCBIfam" id="TIGR00464">
    <property type="entry name" value="gltX_bact"/>
    <property type="match status" value="1"/>
</dbReference>
<evidence type="ECO:0000256" key="2">
    <source>
        <dbReference type="ARBA" id="ARBA00022598"/>
    </source>
</evidence>
<protein>
    <recommendedName>
        <fullName evidence="7">Glutamate--tRNA ligase</fullName>
        <ecNumber evidence="7">6.1.1.17</ecNumber>
    </recommendedName>
    <alternativeName>
        <fullName evidence="7">Glutamyl-tRNA synthetase</fullName>
        <shortName evidence="7">GluRS</shortName>
    </alternativeName>
</protein>
<feature type="domain" description="Aminoacyl-tRNA synthetase class I anticodon-binding" evidence="9">
    <location>
        <begin position="335"/>
        <end position="486"/>
    </location>
</feature>
<keyword evidence="7" id="KW-0862">Zinc</keyword>
<comment type="cofactor">
    <cofactor evidence="7">
        <name>Zn(2+)</name>
        <dbReference type="ChEBI" id="CHEBI:29105"/>
    </cofactor>
    <text evidence="7">Binds 1 zinc ion per subunit.</text>
</comment>
<evidence type="ECO:0000256" key="5">
    <source>
        <dbReference type="ARBA" id="ARBA00022917"/>
    </source>
</evidence>
<accession>A0A1F5TQA0</accession>
<dbReference type="EC" id="6.1.1.17" evidence="7"/>
<keyword evidence="7" id="KW-0479">Metal-binding</keyword>
<dbReference type="GO" id="GO:0004818">
    <property type="term" value="F:glutamate-tRNA ligase activity"/>
    <property type="evidence" value="ECO:0007669"/>
    <property type="project" value="UniProtKB-UniRule"/>
</dbReference>
<dbReference type="Gene3D" id="3.40.50.620">
    <property type="entry name" value="HUPs"/>
    <property type="match status" value="1"/>
</dbReference>
<comment type="subcellular location">
    <subcellularLocation>
        <location evidence="7">Cytoplasm</location>
    </subcellularLocation>
</comment>
<dbReference type="InterPro" id="IPR020058">
    <property type="entry name" value="Glu/Gln-tRNA-synth_Ib_cat-dom"/>
</dbReference>
<dbReference type="InterPro" id="IPR020751">
    <property type="entry name" value="aa-tRNA-synth_I_codon-bd_sub2"/>
</dbReference>
<feature type="binding site" evidence="7">
    <location>
        <position position="108"/>
    </location>
    <ligand>
        <name>Zn(2+)</name>
        <dbReference type="ChEBI" id="CHEBI:29105"/>
    </ligand>
</feature>
<comment type="function">
    <text evidence="7">Catalyzes the attachment of glutamate to tRNA(Glu) in a two-step reaction: glutamate is first activated by ATP to form Glu-AMP and then transferred to the acceptor end of tRNA(Glu).</text>
</comment>
<dbReference type="Pfam" id="PF19269">
    <property type="entry name" value="Anticodon_2"/>
    <property type="match status" value="1"/>
</dbReference>